<evidence type="ECO:0000256" key="4">
    <source>
        <dbReference type="SAM" id="Phobius"/>
    </source>
</evidence>
<feature type="transmembrane region" description="Helical" evidence="4">
    <location>
        <begin position="203"/>
        <end position="226"/>
    </location>
</feature>
<feature type="domain" description="Glycosyl transferase CAP10" evidence="5">
    <location>
        <begin position="663"/>
        <end position="928"/>
    </location>
</feature>
<evidence type="ECO:0000256" key="2">
    <source>
        <dbReference type="ARBA" id="ARBA00022679"/>
    </source>
</evidence>
<feature type="compositionally biased region" description="Basic and acidic residues" evidence="3">
    <location>
        <begin position="568"/>
        <end position="584"/>
    </location>
</feature>
<evidence type="ECO:0000256" key="3">
    <source>
        <dbReference type="SAM" id="MobiDB-lite"/>
    </source>
</evidence>
<feature type="transmembrane region" description="Helical" evidence="4">
    <location>
        <begin position="161"/>
        <end position="183"/>
    </location>
</feature>
<dbReference type="EMBL" id="FO904936">
    <property type="protein sequence ID" value="CDP22561.1"/>
    <property type="molecule type" value="Genomic_DNA"/>
</dbReference>
<dbReference type="STRING" id="515849.A0A090C8C8"/>
<dbReference type="InParanoid" id="A0A090C8C8"/>
<dbReference type="PANTHER" id="PTHR12203:SF35">
    <property type="entry name" value="PROTEIN O-GLUCOSYLTRANSFERASE 1"/>
    <property type="match status" value="1"/>
</dbReference>
<keyword evidence="4" id="KW-0812">Transmembrane</keyword>
<reference evidence="7" key="2">
    <citation type="journal article" date="2014" name="Genetics">
        <title>Maintaining two mating types: Structure of the mating type locus and its role in heterokaryosis in Podospora anserina.</title>
        <authorList>
            <person name="Grognet P."/>
            <person name="Bidard F."/>
            <person name="Kuchly C."/>
            <person name="Tong L.C.H."/>
            <person name="Coppin E."/>
            <person name="Benkhali J.A."/>
            <person name="Couloux A."/>
            <person name="Wincker P."/>
            <person name="Debuchy R."/>
            <person name="Silar P."/>
        </authorList>
    </citation>
    <scope>GENOME REANNOTATION</scope>
    <source>
        <strain evidence="7">S / ATCC MYA-4624 / DSM 980 / FGSC 10383</strain>
    </source>
</reference>
<dbReference type="PANTHER" id="PTHR12203">
    <property type="entry name" value="KDEL LYS-ASP-GLU-LEU CONTAINING - RELATED"/>
    <property type="match status" value="1"/>
</dbReference>
<feature type="transmembrane region" description="Helical" evidence="4">
    <location>
        <begin position="238"/>
        <end position="256"/>
    </location>
</feature>
<feature type="transmembrane region" description="Helical" evidence="4">
    <location>
        <begin position="36"/>
        <end position="55"/>
    </location>
</feature>
<dbReference type="InterPro" id="IPR006598">
    <property type="entry name" value="CAP10"/>
</dbReference>
<protein>
    <submittedName>
        <fullName evidence="6">Glycosyltransferase Family 90</fullName>
    </submittedName>
</protein>
<comment type="similarity">
    <text evidence="1">Belongs to the glycosyltransferase 90 family.</text>
</comment>
<accession>A0A090C8C8</accession>
<keyword evidence="4" id="KW-0472">Membrane</keyword>
<evidence type="ECO:0000256" key="1">
    <source>
        <dbReference type="ARBA" id="ARBA00010118"/>
    </source>
</evidence>
<evidence type="ECO:0000313" key="6">
    <source>
        <dbReference type="EMBL" id="CDP22561.1"/>
    </source>
</evidence>
<feature type="transmembrane region" description="Helical" evidence="4">
    <location>
        <begin position="268"/>
        <end position="288"/>
    </location>
</feature>
<dbReference type="InterPro" id="IPR051091">
    <property type="entry name" value="O-Glucosyltr/Glycosyltrsf_90"/>
</dbReference>
<feature type="transmembrane region" description="Helical" evidence="4">
    <location>
        <begin position="90"/>
        <end position="106"/>
    </location>
</feature>
<dbReference type="Proteomes" id="UP000001197">
    <property type="component" value="Chromosome 1"/>
</dbReference>
<organism evidence="6 7">
    <name type="scientific">Podospora anserina (strain S / ATCC MYA-4624 / DSM 980 / FGSC 10383)</name>
    <name type="common">Pleurage anserina</name>
    <dbReference type="NCBI Taxonomy" id="515849"/>
    <lineage>
        <taxon>Eukaryota</taxon>
        <taxon>Fungi</taxon>
        <taxon>Dikarya</taxon>
        <taxon>Ascomycota</taxon>
        <taxon>Pezizomycotina</taxon>
        <taxon>Sordariomycetes</taxon>
        <taxon>Sordariomycetidae</taxon>
        <taxon>Sordariales</taxon>
        <taxon>Podosporaceae</taxon>
        <taxon>Podospora</taxon>
        <taxon>Podospora anserina</taxon>
    </lineage>
</organism>
<dbReference type="eggNOG" id="ENOG502QUUP">
    <property type="taxonomic scope" value="Eukaryota"/>
</dbReference>
<dbReference type="GO" id="GO:0016740">
    <property type="term" value="F:transferase activity"/>
    <property type="evidence" value="ECO:0007669"/>
    <property type="project" value="UniProtKB-KW"/>
</dbReference>
<feature type="transmembrane region" description="Helical" evidence="4">
    <location>
        <begin position="327"/>
        <end position="346"/>
    </location>
</feature>
<evidence type="ECO:0000313" key="7">
    <source>
        <dbReference type="Proteomes" id="UP000001197"/>
    </source>
</evidence>
<dbReference type="AlphaFoldDB" id="A0A090C8C8"/>
<sequence>MSSQLAALCAVTSFLWLINSVEDHQIIEQPRLSSTLILLIASLTSYAISHFSGWLPGANGRFDDELSLSSTGNKTRPISQRNFPKKPRRYFVLILIVCIILRLESFHRVTADLQCSKPGLEAFLPVLILAYQLYSSPRRPRTFDEERDDFTRTMYEAIPDFLARSLYILVPSTLLISFGAYLALISEPRSTLFCSPQHDWARFVVLVQWAGVVLDAAIVIIAWRILAWARTTKSRLRTLAGILLVSGLGAGIFWGLSGDGVGSDTLFWFDVVIDGLTLATLLVSSSLLAPEGGAVLGFAGVVTFITGFLISVQRVWTLGSWENVSGWQTWGAVVGMSAGFTFFLHATDIKKVMFIHRAFVIMALMAVVIAVSIFTPIKMSKGMDSHPLGKLIYDSRVESDRWLIHASYSDSLPSAVREYGERHYGRDPPKGFDRWWEFAKQKKSPIIDHFKQMGDDILPFWGVPPAKLREDTRKAAKEIDMALLQIQNGTARHNLPTENPYQTIMDELVDLIKDFVEHLPDLEMAINLNERPRVLAPWDQIQRLAAAGMKRKKASSLLPGGSSGGSEYGKKDMPKPRLTEAVDKDELLKNTMSPKALRELTSLSCPTGTKVKSGVHWDIRDFCSSCAKPQSNGQFLTNFGLSLELCHQSDLMRLHSFYMTPAEVPPTTSLLPIFSRSKTDNYADILLPLSHPPQTTPLTPPKTPQPWSKNHQKLYYRGSISRPYSDKPLLRGGQEERLVHLTNLPPSSPSTTTTRLILPNQSRSRAHYRSVSTPHLNTLLPFDTAFTSYSPCQQTPSSCPLDFHHLTSSSSPPDPFSSQYILTLDSSTSPSPLFLPTLSSPSNVPFLSTIFKEWYTDRVLPWVHFVPVDIRFHGLHSTLAYFTGIQGQTKEHGSTDGKWIAEQGAKWAARALRREDRQVYLFRLLLEWGRLVDDGRDEGGFKISSS</sequence>
<feature type="transmembrane region" description="Helical" evidence="4">
    <location>
        <begin position="295"/>
        <end position="315"/>
    </location>
</feature>
<reference evidence="6 7" key="1">
    <citation type="journal article" date="2008" name="Genome Biol.">
        <title>The genome sequence of the model ascomycete fungus Podospora anserina.</title>
        <authorList>
            <person name="Espagne E."/>
            <person name="Lespinet O."/>
            <person name="Malagnac F."/>
            <person name="Da Silva C."/>
            <person name="Jaillon O."/>
            <person name="Porcel B.M."/>
            <person name="Couloux A."/>
            <person name="Aury J.-M."/>
            <person name="Segurens B."/>
            <person name="Poulain J."/>
            <person name="Anthouard V."/>
            <person name="Grossetete S."/>
            <person name="Khalili H."/>
            <person name="Coppin E."/>
            <person name="Dequard-Chablat M."/>
            <person name="Picard M."/>
            <person name="Contamine V."/>
            <person name="Arnaise S."/>
            <person name="Bourdais A."/>
            <person name="Berteaux-Lecellier V."/>
            <person name="Gautheret D."/>
            <person name="de Vries R.P."/>
            <person name="Battaglia E."/>
            <person name="Coutinho P.M."/>
            <person name="Danchin E.G.J."/>
            <person name="Henrissat B."/>
            <person name="El Khoury R."/>
            <person name="Sainsard-Chanet A."/>
            <person name="Boivin A."/>
            <person name="Pinan-Lucarre B."/>
            <person name="Sellem C.H."/>
            <person name="Debuchy R."/>
            <person name="Wincker P."/>
            <person name="Weissenbach J."/>
            <person name="Silar P."/>
        </authorList>
    </citation>
    <scope>NUCLEOTIDE SEQUENCE [LARGE SCALE GENOMIC DNA]</scope>
    <source>
        <strain evidence="7">S / ATCC MYA-4624 / DSM 980 / FGSC 10383</strain>
    </source>
</reference>
<keyword evidence="4" id="KW-1133">Transmembrane helix</keyword>
<keyword evidence="7" id="KW-1185">Reference proteome</keyword>
<feature type="transmembrane region" description="Helical" evidence="4">
    <location>
        <begin position="358"/>
        <end position="377"/>
    </location>
</feature>
<proteinExistence type="inferred from homology"/>
<keyword evidence="2" id="KW-0808">Transferase</keyword>
<dbReference type="SMART" id="SM00672">
    <property type="entry name" value="CAP10"/>
    <property type="match status" value="1"/>
</dbReference>
<feature type="region of interest" description="Disordered" evidence="3">
    <location>
        <begin position="552"/>
        <end position="584"/>
    </location>
</feature>
<evidence type="ECO:0000259" key="5">
    <source>
        <dbReference type="SMART" id="SM00672"/>
    </source>
</evidence>
<name>A0A090C8C8_PODAN</name>